<dbReference type="PANTHER" id="PTHR43685">
    <property type="entry name" value="GLYCOSYLTRANSFERASE"/>
    <property type="match status" value="1"/>
</dbReference>
<dbReference type="Gene3D" id="3.90.550.10">
    <property type="entry name" value="Spore Coat Polysaccharide Biosynthesis Protein SpsA, Chain A"/>
    <property type="match status" value="1"/>
</dbReference>
<dbReference type="SUPFAM" id="SSF53448">
    <property type="entry name" value="Nucleotide-diphospho-sugar transferases"/>
    <property type="match status" value="1"/>
</dbReference>
<feature type="transmembrane region" description="Helical" evidence="1">
    <location>
        <begin position="304"/>
        <end position="324"/>
    </location>
</feature>
<dbReference type="InterPro" id="IPR050834">
    <property type="entry name" value="Glycosyltransf_2"/>
</dbReference>
<evidence type="ECO:0000313" key="3">
    <source>
        <dbReference type="EMBL" id="EJW92153.1"/>
    </source>
</evidence>
<dbReference type="InterPro" id="IPR001173">
    <property type="entry name" value="Glyco_trans_2-like"/>
</dbReference>
<dbReference type="GO" id="GO:0016740">
    <property type="term" value="F:transferase activity"/>
    <property type="evidence" value="ECO:0007669"/>
    <property type="project" value="UniProtKB-KW"/>
</dbReference>
<keyword evidence="1" id="KW-0472">Membrane</keyword>
<proteinExistence type="predicted"/>
<reference evidence="3" key="1">
    <citation type="journal article" date="2012" name="PLoS ONE">
        <title>Gene sets for utilization of primary and secondary nutrition supplies in the distal gut of endangered iberian lynx.</title>
        <authorList>
            <person name="Alcaide M."/>
            <person name="Messina E."/>
            <person name="Richter M."/>
            <person name="Bargiela R."/>
            <person name="Peplies J."/>
            <person name="Huws S.A."/>
            <person name="Newbold C.J."/>
            <person name="Golyshin P.N."/>
            <person name="Simon M.A."/>
            <person name="Lopez G."/>
            <person name="Yakimov M.M."/>
            <person name="Ferrer M."/>
        </authorList>
    </citation>
    <scope>NUCLEOTIDE SEQUENCE</scope>
</reference>
<keyword evidence="1 3" id="KW-0812">Transmembrane</keyword>
<dbReference type="Pfam" id="PF00535">
    <property type="entry name" value="Glycos_transf_2"/>
    <property type="match status" value="1"/>
</dbReference>
<dbReference type="AlphaFoldDB" id="J9FCK2"/>
<keyword evidence="1" id="KW-1133">Transmembrane helix</keyword>
<comment type="caution">
    <text evidence="3">The sequence shown here is derived from an EMBL/GenBank/DDBJ whole genome shotgun (WGS) entry which is preliminary data.</text>
</comment>
<protein>
    <submittedName>
        <fullName evidence="3">Transmembrane glycosyltransferase</fullName>
    </submittedName>
</protein>
<feature type="domain" description="Glycosyltransferase 2-like" evidence="2">
    <location>
        <begin position="57"/>
        <end position="223"/>
    </location>
</feature>
<feature type="transmembrane region" description="Helical" evidence="1">
    <location>
        <begin position="12"/>
        <end position="30"/>
    </location>
</feature>
<name>J9FCK2_9ZZZZ</name>
<keyword evidence="3" id="KW-0808">Transferase</keyword>
<gene>
    <name evidence="3" type="ORF">EVA_19743</name>
</gene>
<sequence>MEAFIFDPTEGALIISAAGLLIIQLLYYLALYNRIHLHNKAVRKEEVHFTQEQPPLSVILCVHDDAEYLRTTLPAILEQDYPQFEVIVINDASTDNTEDILARMEEKYPHLYHSFTPNSARYISHKKLALTLGVKASKYDWLVFTEPHCLPASNQWLRLLARNFTSHTQIVLGYSGYDRTKGWLHKRIAFDTLFQSLRYLGCALANSPYMGIGRNMAYRKELFFQEKGYSQYLNLQRGEDDLFINQLATGSNTRVETDSLATTRILPFYRYKNWKEEKISYMATAHFYRGIHRYLMGGETCTRLLFYATVLTATGWSLLHHHWLAAPVPLLLWVLRYVTQAYVINQTAKEMEGNRRYYFTLPVFDLLEPLQSLYFKFICFFRGKGGFMRKSL</sequence>
<evidence type="ECO:0000256" key="1">
    <source>
        <dbReference type="SAM" id="Phobius"/>
    </source>
</evidence>
<dbReference type="PANTHER" id="PTHR43685:SF2">
    <property type="entry name" value="GLYCOSYLTRANSFERASE 2-LIKE DOMAIN-CONTAINING PROTEIN"/>
    <property type="match status" value="1"/>
</dbReference>
<dbReference type="InterPro" id="IPR029044">
    <property type="entry name" value="Nucleotide-diphossugar_trans"/>
</dbReference>
<evidence type="ECO:0000259" key="2">
    <source>
        <dbReference type="Pfam" id="PF00535"/>
    </source>
</evidence>
<accession>J9FCK2</accession>
<organism evidence="3">
    <name type="scientific">gut metagenome</name>
    <dbReference type="NCBI Taxonomy" id="749906"/>
    <lineage>
        <taxon>unclassified sequences</taxon>
        <taxon>metagenomes</taxon>
        <taxon>organismal metagenomes</taxon>
    </lineage>
</organism>
<dbReference type="EMBL" id="AMCI01007728">
    <property type="protein sequence ID" value="EJW92153.1"/>
    <property type="molecule type" value="Genomic_DNA"/>
</dbReference>